<evidence type="ECO:0000313" key="5">
    <source>
        <dbReference type="EMBL" id="CCC70343.1"/>
    </source>
</evidence>
<evidence type="ECO:0000313" key="6">
    <source>
        <dbReference type="Proteomes" id="UP000001640"/>
    </source>
</evidence>
<dbReference type="GO" id="GO:0008296">
    <property type="term" value="F:3'-5'-DNA exonuclease activity"/>
    <property type="evidence" value="ECO:0007669"/>
    <property type="project" value="EnsemblFungi"/>
</dbReference>
<keyword evidence="4" id="KW-0378">Hydrolase</keyword>
<reference key="2">
    <citation type="submission" date="2011-08" db="EMBL/GenBank/DDBJ databases">
        <title>Genome sequence of Naumovozyma castellii.</title>
        <authorList>
            <person name="Gordon J.L."/>
            <person name="Armisen D."/>
            <person name="Proux-Wera E."/>
            <person name="OhEigeartaigh S.S."/>
            <person name="Byrne K.P."/>
            <person name="Wolfe K.H."/>
        </authorList>
    </citation>
    <scope>NUCLEOTIDE SEQUENCE</scope>
    <source>
        <strain>Type strain:CBS 4309</strain>
    </source>
</reference>
<dbReference type="SUPFAM" id="SSF51556">
    <property type="entry name" value="Metallo-dependent hydrolases"/>
    <property type="match status" value="1"/>
</dbReference>
<proteinExistence type="inferred from homology"/>
<dbReference type="Gene3D" id="3.20.20.140">
    <property type="entry name" value="Metal-dependent hydrolases"/>
    <property type="match status" value="1"/>
</dbReference>
<dbReference type="OrthoDB" id="6079689at2759"/>
<dbReference type="InterPro" id="IPR001130">
    <property type="entry name" value="TatD-like"/>
</dbReference>
<evidence type="ECO:0000256" key="4">
    <source>
        <dbReference type="ARBA" id="ARBA00022801"/>
    </source>
</evidence>
<dbReference type="PANTHER" id="PTHR10060">
    <property type="entry name" value="TATD FAMILY DEOXYRIBONUCLEASE"/>
    <property type="match status" value="1"/>
</dbReference>
<dbReference type="RefSeq" id="XP_003676702.1">
    <property type="nucleotide sequence ID" value="XM_003676654.1"/>
</dbReference>
<dbReference type="GO" id="GO:0006309">
    <property type="term" value="P:apoptotic DNA fragmentation"/>
    <property type="evidence" value="ECO:0007669"/>
    <property type="project" value="EnsemblFungi"/>
</dbReference>
<gene>
    <name evidence="5" type="primary">NCAS0E02730</name>
    <name evidence="5" type="ordered locus">NCAS_0E02730</name>
</gene>
<evidence type="ECO:0000256" key="1">
    <source>
        <dbReference type="ARBA" id="ARBA00009275"/>
    </source>
</evidence>
<dbReference type="InterPro" id="IPR050891">
    <property type="entry name" value="TatD-type_Hydrolase"/>
</dbReference>
<dbReference type="InParanoid" id="G0VFS6"/>
<dbReference type="PANTHER" id="PTHR10060:SF15">
    <property type="entry name" value="DEOXYRIBONUCLEASE TATDN1"/>
    <property type="match status" value="1"/>
</dbReference>
<sequence length="397" mass="46279">MPAIRSLLTRPFPVLYRTMSSKIKYYDIGFNLTDPMYQGTYHGKKYHESDIPEILQRAYDRNVRSLLITGSSIEESQLAIKLANSLTKDETCPDIKLNYTIGVHPCCVNEFGTEDSMTIDNPSNDESFNELLISKVRQDPTFAKLKLHQLYDLVQTQLSEDSTKFRAFGEIGLDYDRFHYSSKEMQLCFFEEQLKLSCLIDDLKLPLFLHMRNCCDDFIAILQKFITGFTDIEDPFGWRQLKSLSANEPILYKFHPERKFVVHSFTGSKEDMFNILRLSPNAFIGMNGCSLKTEENVECCREIPIERLLLETDAPWCEIRRTHESFKFLNGFENPYKSVKRDKLNKLERPMWENTMVKTRNEPCTMEQVATVVANIKQIDLETVADQAWKTSYDIYR</sequence>
<dbReference type="GeneID" id="96903974"/>
<dbReference type="KEGG" id="ncs:NCAS_0E02730"/>
<dbReference type="AlphaFoldDB" id="G0VFS6"/>
<dbReference type="GO" id="GO:0004519">
    <property type="term" value="F:endonuclease activity"/>
    <property type="evidence" value="ECO:0007669"/>
    <property type="project" value="EnsemblFungi"/>
</dbReference>
<dbReference type="GO" id="GO:0034599">
    <property type="term" value="P:cellular response to oxidative stress"/>
    <property type="evidence" value="ECO:0007669"/>
    <property type="project" value="EnsemblFungi"/>
</dbReference>
<dbReference type="CDD" id="cd01310">
    <property type="entry name" value="TatD_DNAse"/>
    <property type="match status" value="1"/>
</dbReference>
<dbReference type="OMA" id="YGGSQKH"/>
<protein>
    <submittedName>
        <fullName evidence="5">Uncharacterized protein</fullName>
    </submittedName>
</protein>
<keyword evidence="2" id="KW-0540">Nuclease</keyword>
<dbReference type="FunCoup" id="G0VFS6">
    <property type="interactions" value="626"/>
</dbReference>
<dbReference type="HOGENOM" id="CLU_031506_1_0_1"/>
<comment type="similarity">
    <text evidence="1">Belongs to the metallo-dependent hydrolases superfamily. TatD-type hydrolase family.</text>
</comment>
<organism evidence="5 6">
    <name type="scientific">Naumovozyma castellii</name>
    <name type="common">Yeast</name>
    <name type="synonym">Saccharomyces castellii</name>
    <dbReference type="NCBI Taxonomy" id="27288"/>
    <lineage>
        <taxon>Eukaryota</taxon>
        <taxon>Fungi</taxon>
        <taxon>Dikarya</taxon>
        <taxon>Ascomycota</taxon>
        <taxon>Saccharomycotina</taxon>
        <taxon>Saccharomycetes</taxon>
        <taxon>Saccharomycetales</taxon>
        <taxon>Saccharomycetaceae</taxon>
        <taxon>Naumovozyma</taxon>
    </lineage>
</organism>
<dbReference type="EMBL" id="HE576756">
    <property type="protein sequence ID" value="CCC70343.1"/>
    <property type="molecule type" value="Genomic_DNA"/>
</dbReference>
<dbReference type="Proteomes" id="UP000001640">
    <property type="component" value="Chromosome 5"/>
</dbReference>
<dbReference type="Pfam" id="PF01026">
    <property type="entry name" value="TatD_DNase"/>
    <property type="match status" value="1"/>
</dbReference>
<reference evidence="5 6" key="1">
    <citation type="journal article" date="2011" name="Proc. Natl. Acad. Sci. U.S.A.">
        <title>Evolutionary erosion of yeast sex chromosomes by mating-type switching accidents.</title>
        <authorList>
            <person name="Gordon J.L."/>
            <person name="Armisen D."/>
            <person name="Proux-Wera E."/>
            <person name="Oheigeartaigh S.S."/>
            <person name="Byrne K.P."/>
            <person name="Wolfe K.H."/>
        </authorList>
    </citation>
    <scope>NUCLEOTIDE SEQUENCE [LARGE SCALE GENOMIC DNA]</scope>
    <source>
        <strain evidence="6">ATCC 76901 / BCRC 22586 / CBS 4309 / NBRC 1992 / NRRL Y-12630</strain>
    </source>
</reference>
<dbReference type="eggNOG" id="KOG3020">
    <property type="taxonomic scope" value="Eukaryota"/>
</dbReference>
<keyword evidence="3" id="KW-0479">Metal-binding</keyword>
<evidence type="ECO:0000256" key="2">
    <source>
        <dbReference type="ARBA" id="ARBA00022722"/>
    </source>
</evidence>
<accession>G0VFS6</accession>
<dbReference type="GO" id="GO:0046872">
    <property type="term" value="F:metal ion binding"/>
    <property type="evidence" value="ECO:0007669"/>
    <property type="project" value="UniProtKB-KW"/>
</dbReference>
<evidence type="ECO:0000256" key="3">
    <source>
        <dbReference type="ARBA" id="ARBA00022723"/>
    </source>
</evidence>
<dbReference type="GO" id="GO:0005829">
    <property type="term" value="C:cytosol"/>
    <property type="evidence" value="ECO:0007669"/>
    <property type="project" value="TreeGrafter"/>
</dbReference>
<dbReference type="InterPro" id="IPR032466">
    <property type="entry name" value="Metal_Hydrolase"/>
</dbReference>
<name>G0VFS6_NAUCA</name>
<keyword evidence="6" id="KW-1185">Reference proteome</keyword>